<feature type="transmembrane region" description="Helical" evidence="1">
    <location>
        <begin position="292"/>
        <end position="314"/>
    </location>
</feature>
<dbReference type="Pfam" id="PF01757">
    <property type="entry name" value="Acyl_transf_3"/>
    <property type="match status" value="1"/>
</dbReference>
<evidence type="ECO:0000313" key="4">
    <source>
        <dbReference type="Proteomes" id="UP000478090"/>
    </source>
</evidence>
<evidence type="ECO:0000313" key="3">
    <source>
        <dbReference type="EMBL" id="MYM39474.1"/>
    </source>
</evidence>
<protein>
    <submittedName>
        <fullName evidence="3">Acyltransferase family protein</fullName>
    </submittedName>
</protein>
<dbReference type="GO" id="GO:0016746">
    <property type="term" value="F:acyltransferase activity"/>
    <property type="evidence" value="ECO:0007669"/>
    <property type="project" value="UniProtKB-KW"/>
</dbReference>
<evidence type="ECO:0000256" key="1">
    <source>
        <dbReference type="SAM" id="Phobius"/>
    </source>
</evidence>
<dbReference type="Proteomes" id="UP000478090">
    <property type="component" value="Unassembled WGS sequence"/>
</dbReference>
<feature type="transmembrane region" description="Helical" evidence="1">
    <location>
        <begin position="49"/>
        <end position="70"/>
    </location>
</feature>
<keyword evidence="1" id="KW-0472">Membrane</keyword>
<feature type="transmembrane region" description="Helical" evidence="1">
    <location>
        <begin position="91"/>
        <end position="117"/>
    </location>
</feature>
<dbReference type="EMBL" id="WWCM01000005">
    <property type="protein sequence ID" value="MYM39474.1"/>
    <property type="molecule type" value="Genomic_DNA"/>
</dbReference>
<feature type="transmembrane region" description="Helical" evidence="1">
    <location>
        <begin position="264"/>
        <end position="280"/>
    </location>
</feature>
<keyword evidence="3" id="KW-0012">Acyltransferase</keyword>
<dbReference type="PANTHER" id="PTHR23028:SF53">
    <property type="entry name" value="ACYL_TRANSF_3 DOMAIN-CONTAINING PROTEIN"/>
    <property type="match status" value="1"/>
</dbReference>
<keyword evidence="1" id="KW-0812">Transmembrane</keyword>
<keyword evidence="3" id="KW-0808">Transferase</keyword>
<dbReference type="InterPro" id="IPR002656">
    <property type="entry name" value="Acyl_transf_3_dom"/>
</dbReference>
<feature type="transmembrane region" description="Helical" evidence="1">
    <location>
        <begin position="326"/>
        <end position="345"/>
    </location>
</feature>
<accession>A0ABW9VLW2</accession>
<sequence length="375" mass="42554">MQPFAPVRQGQHRLDWVQALRAIACLGVVLTHARYFLLDTPEWPVAEHWLTVGAGGVDLFFVISGFIMAYTTMGQGRREVGGFLRRRLLRVWPPLAVMVLLWAFTMNGGLAALRVGASNGLFRTLLLMPANSHIPPYFEMFLPVAWTLVFEVYFYLVFALSMCAQRWRWVVLHLLIVGGVLLNPAVWQGWNMNPQHDAGLRPAMLNVAGNPLVLEFLFGVWAAWLYCAPWKIASERLCWHLLLLVVTAGSWLSLVRFWTFHGPLGWGLYAGALVLTLALISKTVTLQVPRVVLWLGGISYSLYLTHTCTQQLLVRYVERQGWSSHSWDFVWCSTAICLIAAYVYYELVEQRLVGLLRGLPVRFIALSGRNRENLI</sequence>
<dbReference type="InterPro" id="IPR050879">
    <property type="entry name" value="Acyltransferase_3"/>
</dbReference>
<proteinExistence type="predicted"/>
<feature type="transmembrane region" description="Helical" evidence="1">
    <location>
        <begin position="207"/>
        <end position="227"/>
    </location>
</feature>
<gene>
    <name evidence="3" type="ORF">GTP27_09035</name>
</gene>
<dbReference type="PANTHER" id="PTHR23028">
    <property type="entry name" value="ACETYLTRANSFERASE"/>
    <property type="match status" value="1"/>
</dbReference>
<evidence type="ECO:0000259" key="2">
    <source>
        <dbReference type="Pfam" id="PF01757"/>
    </source>
</evidence>
<feature type="transmembrane region" description="Helical" evidence="1">
    <location>
        <begin position="239"/>
        <end position="258"/>
    </location>
</feature>
<dbReference type="RefSeq" id="WP_161038860.1">
    <property type="nucleotide sequence ID" value="NZ_WWCM01000005.1"/>
</dbReference>
<comment type="caution">
    <text evidence="3">The sequence shown here is derived from an EMBL/GenBank/DDBJ whole genome shotgun (WGS) entry which is preliminary data.</text>
</comment>
<name>A0ABW9VLW2_9BURK</name>
<feature type="domain" description="Acyltransferase 3" evidence="2">
    <location>
        <begin position="15"/>
        <end position="345"/>
    </location>
</feature>
<feature type="transmembrane region" description="Helical" evidence="1">
    <location>
        <begin position="20"/>
        <end position="37"/>
    </location>
</feature>
<organism evidence="3 4">
    <name type="scientific">Duganella qianjiadongensis</name>
    <dbReference type="NCBI Taxonomy" id="2692176"/>
    <lineage>
        <taxon>Bacteria</taxon>
        <taxon>Pseudomonadati</taxon>
        <taxon>Pseudomonadota</taxon>
        <taxon>Betaproteobacteria</taxon>
        <taxon>Burkholderiales</taxon>
        <taxon>Oxalobacteraceae</taxon>
        <taxon>Telluria group</taxon>
        <taxon>Duganella</taxon>
    </lineage>
</organism>
<reference evidence="3 4" key="1">
    <citation type="submission" date="2019-12" db="EMBL/GenBank/DDBJ databases">
        <title>Novel species isolated from a subtropical stream in China.</title>
        <authorList>
            <person name="Lu H."/>
        </authorList>
    </citation>
    <scope>NUCLEOTIDE SEQUENCE [LARGE SCALE GENOMIC DNA]</scope>
    <source>
        <strain evidence="3 4">CY13W</strain>
    </source>
</reference>
<feature type="transmembrane region" description="Helical" evidence="1">
    <location>
        <begin position="170"/>
        <end position="187"/>
    </location>
</feature>
<feature type="transmembrane region" description="Helical" evidence="1">
    <location>
        <begin position="137"/>
        <end position="158"/>
    </location>
</feature>
<keyword evidence="1" id="KW-1133">Transmembrane helix</keyword>
<keyword evidence="4" id="KW-1185">Reference proteome</keyword>